<gene>
    <name evidence="3" type="ORF">SPACI_034360</name>
</gene>
<organism evidence="3 4">
    <name type="scientific">Sporomusa acidovorans (strain ATCC 49682 / DSM 3132 / Mol)</name>
    <dbReference type="NCBI Taxonomy" id="1123286"/>
    <lineage>
        <taxon>Bacteria</taxon>
        <taxon>Bacillati</taxon>
        <taxon>Bacillota</taxon>
        <taxon>Negativicutes</taxon>
        <taxon>Selenomonadales</taxon>
        <taxon>Sporomusaceae</taxon>
        <taxon>Sporomusa</taxon>
    </lineage>
</organism>
<dbReference type="SUPFAM" id="SSF54909">
    <property type="entry name" value="Dimeric alpha+beta barrel"/>
    <property type="match status" value="1"/>
</dbReference>
<keyword evidence="4" id="KW-1185">Reference proteome</keyword>
<dbReference type="InterPro" id="IPR011008">
    <property type="entry name" value="Dimeric_a/b-barrel"/>
</dbReference>
<comment type="similarity">
    <text evidence="1">Belongs to the YciI family.</text>
</comment>
<reference evidence="3" key="1">
    <citation type="submission" date="2024-05" db="EMBL/GenBank/DDBJ databases">
        <title>Isolation and characterization of Sporomusa carbonis sp. nov., a carboxydotrophic hydrogenogen in the genus of Sporomusa isolated from a charcoal burning pile.</title>
        <authorList>
            <person name="Boeer T."/>
            <person name="Rosenbaum F."/>
            <person name="Eysell L."/>
            <person name="Mueller V."/>
            <person name="Daniel R."/>
            <person name="Poehlein A."/>
        </authorList>
    </citation>
    <scope>NUCLEOTIDE SEQUENCE [LARGE SCALE GENOMIC DNA]</scope>
    <source>
        <strain evidence="3">DSM 3132</strain>
    </source>
</reference>
<evidence type="ECO:0000313" key="3">
    <source>
        <dbReference type="EMBL" id="XFO73350.1"/>
    </source>
</evidence>
<evidence type="ECO:0000256" key="1">
    <source>
        <dbReference type="ARBA" id="ARBA00007689"/>
    </source>
</evidence>
<protein>
    <recommendedName>
        <fullName evidence="2">YCII-related domain-containing protein</fullName>
    </recommendedName>
</protein>
<dbReference type="Gene3D" id="3.30.70.1060">
    <property type="entry name" value="Dimeric alpha+beta barrel"/>
    <property type="match status" value="1"/>
</dbReference>
<accession>A0ABZ3J565</accession>
<sequence>MVLIIVNYTKPLEEIKKLLPEHIKFTKNACKEGKFIFNGPRKTHTGGICIANTSLEEAQEIIKGSPFYLNQAAEHEFIEFDMLSWDDRFSCFINK</sequence>
<dbReference type="Pfam" id="PF03795">
    <property type="entry name" value="YCII"/>
    <property type="match status" value="1"/>
</dbReference>
<dbReference type="RefSeq" id="WP_093797920.1">
    <property type="nucleotide sequence ID" value="NZ_CP155571.1"/>
</dbReference>
<feature type="domain" description="YCII-related" evidence="2">
    <location>
        <begin position="1"/>
        <end position="80"/>
    </location>
</feature>
<proteinExistence type="inferred from homology"/>
<dbReference type="PANTHER" id="PTHR37828">
    <property type="entry name" value="GSR2449 PROTEIN"/>
    <property type="match status" value="1"/>
</dbReference>
<dbReference type="InterPro" id="IPR005545">
    <property type="entry name" value="YCII"/>
</dbReference>
<dbReference type="EMBL" id="CP155571">
    <property type="protein sequence ID" value="XFO73350.1"/>
    <property type="molecule type" value="Genomic_DNA"/>
</dbReference>
<evidence type="ECO:0000259" key="2">
    <source>
        <dbReference type="Pfam" id="PF03795"/>
    </source>
</evidence>
<dbReference type="PANTHER" id="PTHR37828:SF1">
    <property type="entry name" value="YCII-RELATED DOMAIN-CONTAINING PROTEIN"/>
    <property type="match status" value="1"/>
</dbReference>
<dbReference type="Proteomes" id="UP000216052">
    <property type="component" value="Chromosome"/>
</dbReference>
<name>A0ABZ3J565_SPOA4</name>
<evidence type="ECO:0000313" key="4">
    <source>
        <dbReference type="Proteomes" id="UP000216052"/>
    </source>
</evidence>